<proteinExistence type="predicted"/>
<gene>
    <name evidence="2" type="ORF">GCM10023168_11360</name>
</gene>
<protein>
    <submittedName>
        <fullName evidence="2">Permease prefix domain 1-containing protein</fullName>
    </submittedName>
</protein>
<dbReference type="NCBIfam" id="NF038403">
    <property type="entry name" value="perm_prefix_1"/>
    <property type="match status" value="1"/>
</dbReference>
<feature type="transmembrane region" description="Helical" evidence="1">
    <location>
        <begin position="124"/>
        <end position="149"/>
    </location>
</feature>
<dbReference type="EMBL" id="BAABGM010000007">
    <property type="protein sequence ID" value="GAA4401602.1"/>
    <property type="molecule type" value="Genomic_DNA"/>
</dbReference>
<feature type="transmembrane region" description="Helical" evidence="1">
    <location>
        <begin position="216"/>
        <end position="237"/>
    </location>
</feature>
<reference evidence="3" key="1">
    <citation type="journal article" date="2019" name="Int. J. Syst. Evol. Microbiol.">
        <title>The Global Catalogue of Microorganisms (GCM) 10K type strain sequencing project: providing services to taxonomists for standard genome sequencing and annotation.</title>
        <authorList>
            <consortium name="The Broad Institute Genomics Platform"/>
            <consortium name="The Broad Institute Genome Sequencing Center for Infectious Disease"/>
            <person name="Wu L."/>
            <person name="Ma J."/>
        </authorList>
    </citation>
    <scope>NUCLEOTIDE SEQUENCE [LARGE SCALE GENOMIC DNA]</scope>
    <source>
        <strain evidence="3">JCM 17809</strain>
    </source>
</reference>
<keyword evidence="3" id="KW-1185">Reference proteome</keyword>
<evidence type="ECO:0000313" key="3">
    <source>
        <dbReference type="Proteomes" id="UP001500945"/>
    </source>
</evidence>
<dbReference type="InterPro" id="IPR047928">
    <property type="entry name" value="Perm_prefix_1"/>
</dbReference>
<keyword evidence="1" id="KW-1133">Transmembrane helix</keyword>
<feature type="transmembrane region" description="Helical" evidence="1">
    <location>
        <begin position="249"/>
        <end position="269"/>
    </location>
</feature>
<sequence>MTSSLTDRYVYTTVRQLDDGQRSDVEQELRGTIEDMVDARLEAGAASSREEAERAVLLELGHPVRLAAGYSGRPLYLIGPRVYPQWRRVLTLLLSTLVPLVTAINLVVRLFVADVASEGVGPAVVGALWVGFVVAVNVVLWVTVVFALAERGTVDGVELDWSPDQLPDDDAAGGVGLGETVASVAFLAAAALALLWQQTSSPVLSDGESVPVLDPALWAGPLPWLLLVLAAQAVVVVAAHRRGAWSTGLALADVLLDLAFAVPVLVLLLDDRLFNPDFVAALVEGGWASAERDLTVATAVGVVVVLAWSVVEAVGRVRRSRAAGQASGQA</sequence>
<feature type="transmembrane region" description="Helical" evidence="1">
    <location>
        <begin position="170"/>
        <end position="196"/>
    </location>
</feature>
<keyword evidence="1" id="KW-0812">Transmembrane</keyword>
<feature type="transmembrane region" description="Helical" evidence="1">
    <location>
        <begin position="294"/>
        <end position="311"/>
    </location>
</feature>
<feature type="transmembrane region" description="Helical" evidence="1">
    <location>
        <begin position="89"/>
        <end position="112"/>
    </location>
</feature>
<evidence type="ECO:0000313" key="2">
    <source>
        <dbReference type="EMBL" id="GAA4401602.1"/>
    </source>
</evidence>
<accession>A0ABP8K813</accession>
<dbReference type="Proteomes" id="UP001500945">
    <property type="component" value="Unassembled WGS sequence"/>
</dbReference>
<name>A0ABP8K813_9MICO</name>
<dbReference type="RefSeq" id="WP_345203320.1">
    <property type="nucleotide sequence ID" value="NZ_BAABGM010000007.1"/>
</dbReference>
<organism evidence="2 3">
    <name type="scientific">Fodinibacter luteus</name>
    <dbReference type="NCBI Taxonomy" id="552064"/>
    <lineage>
        <taxon>Bacteria</taxon>
        <taxon>Bacillati</taxon>
        <taxon>Actinomycetota</taxon>
        <taxon>Actinomycetes</taxon>
        <taxon>Micrococcales</taxon>
        <taxon>Intrasporangiaceae</taxon>
        <taxon>Fodinibacter (ex Wang et al. 2009)</taxon>
    </lineage>
</organism>
<comment type="caution">
    <text evidence="2">The sequence shown here is derived from an EMBL/GenBank/DDBJ whole genome shotgun (WGS) entry which is preliminary data.</text>
</comment>
<evidence type="ECO:0000256" key="1">
    <source>
        <dbReference type="SAM" id="Phobius"/>
    </source>
</evidence>
<keyword evidence="1" id="KW-0472">Membrane</keyword>